<keyword evidence="1" id="KW-0812">Transmembrane</keyword>
<dbReference type="AlphaFoldDB" id="A0AAD7JZG7"/>
<protein>
    <submittedName>
        <fullName evidence="2">Uncharacterized protein</fullName>
    </submittedName>
</protein>
<dbReference type="Proteomes" id="UP001215280">
    <property type="component" value="Unassembled WGS sequence"/>
</dbReference>
<gene>
    <name evidence="2" type="ORF">DFH07DRAFT_767675</name>
</gene>
<evidence type="ECO:0000313" key="3">
    <source>
        <dbReference type="Proteomes" id="UP001215280"/>
    </source>
</evidence>
<comment type="caution">
    <text evidence="2">The sequence shown here is derived from an EMBL/GenBank/DDBJ whole genome shotgun (WGS) entry which is preliminary data.</text>
</comment>
<feature type="transmembrane region" description="Helical" evidence="1">
    <location>
        <begin position="20"/>
        <end position="41"/>
    </location>
</feature>
<organism evidence="2 3">
    <name type="scientific">Mycena maculata</name>
    <dbReference type="NCBI Taxonomy" id="230809"/>
    <lineage>
        <taxon>Eukaryota</taxon>
        <taxon>Fungi</taxon>
        <taxon>Dikarya</taxon>
        <taxon>Basidiomycota</taxon>
        <taxon>Agaricomycotina</taxon>
        <taxon>Agaricomycetes</taxon>
        <taxon>Agaricomycetidae</taxon>
        <taxon>Agaricales</taxon>
        <taxon>Marasmiineae</taxon>
        <taxon>Mycenaceae</taxon>
        <taxon>Mycena</taxon>
    </lineage>
</organism>
<dbReference type="EMBL" id="JARJLG010000017">
    <property type="protein sequence ID" value="KAJ7773733.1"/>
    <property type="molecule type" value="Genomic_DNA"/>
</dbReference>
<sequence length="235" mass="26802">MFPVQMLLPVLDLRWLVCWGVRIPLSLVLIWGLTISGTILVDQLTRRLAAARRVHRAHPRRRGRRSVGAVQPAADAVLHFEMVPVPVVQVDVGGMNSVRYEYMYIQCGLIERCEARLIHFRDRVKSPEVCGAFCLAPRSIAGRSNIRILRPRPIALRYGDEIVDRRRRGMCVAIVKACMETESRCGRRGKVWCPTRGTDASVELKELPCWHHLDWKGNDLCGEDAAWLERKDVPM</sequence>
<reference evidence="2" key="1">
    <citation type="submission" date="2023-03" db="EMBL/GenBank/DDBJ databases">
        <title>Massive genome expansion in bonnet fungi (Mycena s.s.) driven by repeated elements and novel gene families across ecological guilds.</title>
        <authorList>
            <consortium name="Lawrence Berkeley National Laboratory"/>
            <person name="Harder C.B."/>
            <person name="Miyauchi S."/>
            <person name="Viragh M."/>
            <person name="Kuo A."/>
            <person name="Thoen E."/>
            <person name="Andreopoulos B."/>
            <person name="Lu D."/>
            <person name="Skrede I."/>
            <person name="Drula E."/>
            <person name="Henrissat B."/>
            <person name="Morin E."/>
            <person name="Kohler A."/>
            <person name="Barry K."/>
            <person name="LaButti K."/>
            <person name="Morin E."/>
            <person name="Salamov A."/>
            <person name="Lipzen A."/>
            <person name="Mereny Z."/>
            <person name="Hegedus B."/>
            <person name="Baldrian P."/>
            <person name="Stursova M."/>
            <person name="Weitz H."/>
            <person name="Taylor A."/>
            <person name="Grigoriev I.V."/>
            <person name="Nagy L.G."/>
            <person name="Martin F."/>
            <person name="Kauserud H."/>
        </authorList>
    </citation>
    <scope>NUCLEOTIDE SEQUENCE</scope>
    <source>
        <strain evidence="2">CBHHK188m</strain>
    </source>
</reference>
<evidence type="ECO:0000256" key="1">
    <source>
        <dbReference type="SAM" id="Phobius"/>
    </source>
</evidence>
<accession>A0AAD7JZG7</accession>
<proteinExistence type="predicted"/>
<name>A0AAD7JZG7_9AGAR</name>
<evidence type="ECO:0000313" key="2">
    <source>
        <dbReference type="EMBL" id="KAJ7773733.1"/>
    </source>
</evidence>
<keyword evidence="1" id="KW-0472">Membrane</keyword>
<keyword evidence="3" id="KW-1185">Reference proteome</keyword>
<keyword evidence="1" id="KW-1133">Transmembrane helix</keyword>